<keyword evidence="6" id="KW-1185">Reference proteome</keyword>
<gene>
    <name evidence="5" type="ORF">QUW02_10545</name>
</gene>
<evidence type="ECO:0000256" key="3">
    <source>
        <dbReference type="ARBA" id="ARBA00023163"/>
    </source>
</evidence>
<proteinExistence type="predicted"/>
<dbReference type="PANTHER" id="PTHR43280">
    <property type="entry name" value="ARAC-FAMILY TRANSCRIPTIONAL REGULATOR"/>
    <property type="match status" value="1"/>
</dbReference>
<evidence type="ECO:0000259" key="4">
    <source>
        <dbReference type="PROSITE" id="PS01124"/>
    </source>
</evidence>
<dbReference type="Proteomes" id="UP001228403">
    <property type="component" value="Unassembled WGS sequence"/>
</dbReference>
<dbReference type="Gene3D" id="1.10.10.60">
    <property type="entry name" value="Homeodomain-like"/>
    <property type="match status" value="1"/>
</dbReference>
<dbReference type="InterPro" id="IPR009057">
    <property type="entry name" value="Homeodomain-like_sf"/>
</dbReference>
<accession>A0ABT7U7X8</accession>
<dbReference type="SMART" id="SM00342">
    <property type="entry name" value="HTH_ARAC"/>
    <property type="match status" value="1"/>
</dbReference>
<keyword evidence="2" id="KW-0238">DNA-binding</keyword>
<reference evidence="6" key="1">
    <citation type="submission" date="2023-07" db="EMBL/GenBank/DDBJ databases">
        <title>Identification and characterization of horizontal gene transfer across gut microbiota members of farm animals based on homology search.</title>
        <authorList>
            <person name="Schwarzerova J."/>
            <person name="Nykrynova M."/>
            <person name="Jureckova K."/>
            <person name="Cejkova D."/>
            <person name="Rychlik I."/>
        </authorList>
    </citation>
    <scope>NUCLEOTIDE SEQUENCE [LARGE SCALE GENOMIC DNA]</scope>
    <source>
        <strain evidence="6">ET4</strain>
    </source>
</reference>
<protein>
    <submittedName>
        <fullName evidence="5">Helix-turn-helix transcriptional regulator</fullName>
    </submittedName>
</protein>
<sequence>MKDKNIEKIFPDGSGKHISILKYSKSSCGVDFLLNTADSTEKAGWFNIKKQYKTDFFEFYFFRQAEGYMLLAGKRIELHPNMVLVVSPFQLQEWHVDLEKLDYTFLIFQEEFINNFLSDKYFMYRLQYCYQHNYPTSFDMNAEDMRPFFHLLKQMKKELREPIADSYHMIVACLYQFLLVLNRFYAKLFNLPFTPPLNNYAYQYKELLEKHIAEKTHVSDYAEMMNISRISLNKAVMREFGLSAVHLLKQRLLQEVKSDLLFSGLTVKEIAYRLHFSEANHLMRFFKQMTGQTISEFISSIK</sequence>
<comment type="caution">
    <text evidence="5">The sequence shown here is derived from an EMBL/GenBank/DDBJ whole genome shotgun (WGS) entry which is preliminary data.</text>
</comment>
<evidence type="ECO:0000256" key="2">
    <source>
        <dbReference type="ARBA" id="ARBA00023125"/>
    </source>
</evidence>
<dbReference type="PANTHER" id="PTHR43280:SF32">
    <property type="entry name" value="TRANSCRIPTIONAL REGULATORY PROTEIN"/>
    <property type="match status" value="1"/>
</dbReference>
<organism evidence="5 6">
    <name type="scientific">Bacteroides eggerthii</name>
    <dbReference type="NCBI Taxonomy" id="28111"/>
    <lineage>
        <taxon>Bacteria</taxon>
        <taxon>Pseudomonadati</taxon>
        <taxon>Bacteroidota</taxon>
        <taxon>Bacteroidia</taxon>
        <taxon>Bacteroidales</taxon>
        <taxon>Bacteroidaceae</taxon>
        <taxon>Bacteroides</taxon>
    </lineage>
</organism>
<evidence type="ECO:0000313" key="6">
    <source>
        <dbReference type="Proteomes" id="UP001228403"/>
    </source>
</evidence>
<name>A0ABT7U7X8_9BACE</name>
<evidence type="ECO:0000256" key="1">
    <source>
        <dbReference type="ARBA" id="ARBA00023015"/>
    </source>
</evidence>
<keyword evidence="1" id="KW-0805">Transcription regulation</keyword>
<evidence type="ECO:0000313" key="5">
    <source>
        <dbReference type="EMBL" id="MDM8146348.1"/>
    </source>
</evidence>
<dbReference type="PROSITE" id="PS01124">
    <property type="entry name" value="HTH_ARAC_FAMILY_2"/>
    <property type="match status" value="1"/>
</dbReference>
<feature type="domain" description="HTH araC/xylS-type" evidence="4">
    <location>
        <begin position="202"/>
        <end position="300"/>
    </location>
</feature>
<dbReference type="EMBL" id="JAUDCF010000028">
    <property type="protein sequence ID" value="MDM8146348.1"/>
    <property type="molecule type" value="Genomic_DNA"/>
</dbReference>
<dbReference type="InterPro" id="IPR037923">
    <property type="entry name" value="HTH-like"/>
</dbReference>
<dbReference type="SUPFAM" id="SSF51215">
    <property type="entry name" value="Regulatory protein AraC"/>
    <property type="match status" value="1"/>
</dbReference>
<dbReference type="InterPro" id="IPR018060">
    <property type="entry name" value="HTH_AraC"/>
</dbReference>
<dbReference type="Pfam" id="PF12833">
    <property type="entry name" value="HTH_18"/>
    <property type="match status" value="1"/>
</dbReference>
<dbReference type="SUPFAM" id="SSF46689">
    <property type="entry name" value="Homeodomain-like"/>
    <property type="match status" value="1"/>
</dbReference>
<keyword evidence="3" id="KW-0804">Transcription</keyword>